<dbReference type="GO" id="GO:0004343">
    <property type="term" value="F:glucosamine 6-phosphate N-acetyltransferase activity"/>
    <property type="evidence" value="ECO:0007669"/>
    <property type="project" value="TreeGrafter"/>
</dbReference>
<evidence type="ECO:0000313" key="3">
    <source>
        <dbReference type="Proteomes" id="UP000672934"/>
    </source>
</evidence>
<dbReference type="CDD" id="cd04301">
    <property type="entry name" value="NAT_SF"/>
    <property type="match status" value="1"/>
</dbReference>
<protein>
    <recommendedName>
        <fullName evidence="1">N-acetyltransferase domain-containing protein</fullName>
    </recommendedName>
</protein>
<evidence type="ECO:0000259" key="1">
    <source>
        <dbReference type="PROSITE" id="PS51186"/>
    </source>
</evidence>
<dbReference type="InterPro" id="IPR016181">
    <property type="entry name" value="Acyl_CoA_acyltransferase"/>
</dbReference>
<dbReference type="InterPro" id="IPR039143">
    <property type="entry name" value="GNPNAT1-like"/>
</dbReference>
<reference evidence="2" key="1">
    <citation type="submission" date="2021-03" db="EMBL/GenBank/DDBJ databases">
        <authorList>
            <person name="Peeters C."/>
        </authorList>
    </citation>
    <scope>NUCLEOTIDE SEQUENCE</scope>
    <source>
        <strain evidence="2">LMG 31506</strain>
    </source>
</reference>
<evidence type="ECO:0000313" key="2">
    <source>
        <dbReference type="EMBL" id="CAG2145377.1"/>
    </source>
</evidence>
<sequence length="164" mass="18027">MAAASPPRGQTDRLSCYFQRIAMPVTILICPWSEARERARAIRYTVFVEEQGVPVELEWDEWDEPSWHALALVEDGTPVATGRLLPDGHIGRMAVLGSVRGTGVGALVLEALMKKAAELGYPELVLNAQTHAAPFYARAGFAQVGDEFEEAGIPHVEMRRRLGD</sequence>
<dbReference type="Pfam" id="PF13673">
    <property type="entry name" value="Acetyltransf_10"/>
    <property type="match status" value="1"/>
</dbReference>
<gene>
    <name evidence="2" type="ORF">LMG31506_03196</name>
</gene>
<dbReference type="AlphaFoldDB" id="A0A916ITN2"/>
<proteinExistence type="predicted"/>
<dbReference type="PROSITE" id="PS51186">
    <property type="entry name" value="GNAT"/>
    <property type="match status" value="1"/>
</dbReference>
<feature type="domain" description="N-acetyltransferase" evidence="1">
    <location>
        <begin position="27"/>
        <end position="163"/>
    </location>
</feature>
<dbReference type="SUPFAM" id="SSF55729">
    <property type="entry name" value="Acyl-CoA N-acyltransferases (Nat)"/>
    <property type="match status" value="1"/>
</dbReference>
<keyword evidence="3" id="KW-1185">Reference proteome</keyword>
<dbReference type="Proteomes" id="UP000672934">
    <property type="component" value="Unassembled WGS sequence"/>
</dbReference>
<comment type="caution">
    <text evidence="2">The sequence shown here is derived from an EMBL/GenBank/DDBJ whole genome shotgun (WGS) entry which is preliminary data.</text>
</comment>
<dbReference type="InterPro" id="IPR000182">
    <property type="entry name" value="GNAT_dom"/>
</dbReference>
<dbReference type="EMBL" id="CAJPUY010000010">
    <property type="protein sequence ID" value="CAG2145377.1"/>
    <property type="molecule type" value="Genomic_DNA"/>
</dbReference>
<dbReference type="PANTHER" id="PTHR13355">
    <property type="entry name" value="GLUCOSAMINE 6-PHOSPHATE N-ACETYLTRANSFERASE"/>
    <property type="match status" value="1"/>
</dbReference>
<name>A0A916ITN2_9BURK</name>
<accession>A0A916ITN2</accession>
<organism evidence="2 3">
    <name type="scientific">Cupriavidus yeoncheonensis</name>
    <dbReference type="NCBI Taxonomy" id="1462994"/>
    <lineage>
        <taxon>Bacteria</taxon>
        <taxon>Pseudomonadati</taxon>
        <taxon>Pseudomonadota</taxon>
        <taxon>Betaproteobacteria</taxon>
        <taxon>Burkholderiales</taxon>
        <taxon>Burkholderiaceae</taxon>
        <taxon>Cupriavidus</taxon>
    </lineage>
</organism>
<dbReference type="PANTHER" id="PTHR13355:SF11">
    <property type="entry name" value="GLUCOSAMINE 6-PHOSPHATE N-ACETYLTRANSFERASE"/>
    <property type="match status" value="1"/>
</dbReference>
<dbReference type="Gene3D" id="3.40.630.30">
    <property type="match status" value="1"/>
</dbReference>